<dbReference type="Proteomes" id="UP000694892">
    <property type="component" value="Chromosome 5L"/>
</dbReference>
<dbReference type="EMBL" id="CM004474">
    <property type="protein sequence ID" value="OCT80758.1"/>
    <property type="molecule type" value="Genomic_DNA"/>
</dbReference>
<name>A0A974CWM5_XENLA</name>
<reference evidence="3" key="1">
    <citation type="journal article" date="2016" name="Nature">
        <title>Genome evolution in the allotetraploid frog Xenopus laevis.</title>
        <authorList>
            <person name="Session A.M."/>
            <person name="Uno Y."/>
            <person name="Kwon T."/>
            <person name="Chapman J.A."/>
            <person name="Toyoda A."/>
            <person name="Takahashi S."/>
            <person name="Fukui A."/>
            <person name="Hikosaka A."/>
            <person name="Suzuki A."/>
            <person name="Kondo M."/>
            <person name="van Heeringen S.J."/>
            <person name="Quigley I."/>
            <person name="Heinz S."/>
            <person name="Ogino H."/>
            <person name="Ochi H."/>
            <person name="Hellsten U."/>
            <person name="Lyons J.B."/>
            <person name="Simakov O."/>
            <person name="Putnam N."/>
            <person name="Stites J."/>
            <person name="Kuroki Y."/>
            <person name="Tanaka T."/>
            <person name="Michiue T."/>
            <person name="Watanabe M."/>
            <person name="Bogdanovic O."/>
            <person name="Lister R."/>
            <person name="Georgiou G."/>
            <person name="Paranjpe S.S."/>
            <person name="van Kruijsbergen I."/>
            <person name="Shu S."/>
            <person name="Carlson J."/>
            <person name="Kinoshita T."/>
            <person name="Ohta Y."/>
            <person name="Mawaribuchi S."/>
            <person name="Jenkins J."/>
            <person name="Grimwood J."/>
            <person name="Schmutz J."/>
            <person name="Mitros T."/>
            <person name="Mozaffari S.V."/>
            <person name="Suzuki Y."/>
            <person name="Haramoto Y."/>
            <person name="Yamamoto T.S."/>
            <person name="Takagi C."/>
            <person name="Heald R."/>
            <person name="Miller K."/>
            <person name="Haudenschild C."/>
            <person name="Kitzman J."/>
            <person name="Nakayama T."/>
            <person name="Izutsu Y."/>
            <person name="Robert J."/>
            <person name="Fortriede J."/>
            <person name="Burns K."/>
            <person name="Lotay V."/>
            <person name="Karimi K."/>
            <person name="Yasuoka Y."/>
            <person name="Dichmann D.S."/>
            <person name="Flajnik M.F."/>
            <person name="Houston D.W."/>
            <person name="Shendure J."/>
            <person name="DuPasquier L."/>
            <person name="Vize P.D."/>
            <person name="Zorn A.M."/>
            <person name="Ito M."/>
            <person name="Marcotte E.M."/>
            <person name="Wallingford J.B."/>
            <person name="Ito Y."/>
            <person name="Asashima M."/>
            <person name="Ueno N."/>
            <person name="Matsuda Y."/>
            <person name="Veenstra G.J."/>
            <person name="Fujiyama A."/>
            <person name="Harland R.M."/>
            <person name="Taira M."/>
            <person name="Rokhsar D.S."/>
        </authorList>
    </citation>
    <scope>NUCLEOTIDE SEQUENCE [LARGE SCALE GENOMIC DNA]</scope>
    <source>
        <strain evidence="3">J</strain>
    </source>
</reference>
<evidence type="ECO:0000256" key="1">
    <source>
        <dbReference type="SAM" id="Phobius"/>
    </source>
</evidence>
<evidence type="ECO:0000313" key="2">
    <source>
        <dbReference type="EMBL" id="OCT80758.1"/>
    </source>
</evidence>
<dbReference type="AlphaFoldDB" id="A0A974CWM5"/>
<feature type="transmembrane region" description="Helical" evidence="1">
    <location>
        <begin position="20"/>
        <end position="42"/>
    </location>
</feature>
<keyword evidence="1" id="KW-0472">Membrane</keyword>
<feature type="transmembrane region" description="Helical" evidence="1">
    <location>
        <begin position="54"/>
        <end position="75"/>
    </location>
</feature>
<proteinExistence type="predicted"/>
<protein>
    <submittedName>
        <fullName evidence="2">Uncharacterized protein</fullName>
    </submittedName>
</protein>
<sequence>MCILLYCDVSMHSDATLAPFLIYIALPGTYSLPILLVPYLSLIHVSLLVIDSMLVTDFAFLLPALTLSLLSTMILSDPLVYFALDQSQQCLGFLSTDMV</sequence>
<keyword evidence="1" id="KW-0812">Transmembrane</keyword>
<gene>
    <name evidence="2" type="ORF">XELAEV_18027570mg</name>
</gene>
<keyword evidence="1" id="KW-1133">Transmembrane helix</keyword>
<organism evidence="2 3">
    <name type="scientific">Xenopus laevis</name>
    <name type="common">African clawed frog</name>
    <dbReference type="NCBI Taxonomy" id="8355"/>
    <lineage>
        <taxon>Eukaryota</taxon>
        <taxon>Metazoa</taxon>
        <taxon>Chordata</taxon>
        <taxon>Craniata</taxon>
        <taxon>Vertebrata</taxon>
        <taxon>Euteleostomi</taxon>
        <taxon>Amphibia</taxon>
        <taxon>Batrachia</taxon>
        <taxon>Anura</taxon>
        <taxon>Pipoidea</taxon>
        <taxon>Pipidae</taxon>
        <taxon>Xenopodinae</taxon>
        <taxon>Xenopus</taxon>
        <taxon>Xenopus</taxon>
    </lineage>
</organism>
<accession>A0A974CWM5</accession>
<evidence type="ECO:0000313" key="3">
    <source>
        <dbReference type="Proteomes" id="UP000694892"/>
    </source>
</evidence>